<evidence type="ECO:0000313" key="4">
    <source>
        <dbReference type="EMBL" id="RST71841.1"/>
    </source>
</evidence>
<gene>
    <name evidence="4" type="ORF">D4T97_018170</name>
</gene>
<evidence type="ECO:0000256" key="1">
    <source>
        <dbReference type="SAM" id="MobiDB-lite"/>
    </source>
</evidence>
<feature type="region of interest" description="Disordered" evidence="1">
    <location>
        <begin position="177"/>
        <end position="201"/>
    </location>
</feature>
<comment type="caution">
    <text evidence="4">The sequence shown here is derived from an EMBL/GenBank/DDBJ whole genome shotgun (WGS) entry which is preliminary data.</text>
</comment>
<evidence type="ECO:0000259" key="3">
    <source>
        <dbReference type="Pfam" id="PF17898"/>
    </source>
</evidence>
<organism evidence="4 5">
    <name type="scientific">Siminovitchia acidinfaciens</name>
    <dbReference type="NCBI Taxonomy" id="2321395"/>
    <lineage>
        <taxon>Bacteria</taxon>
        <taxon>Bacillati</taxon>
        <taxon>Bacillota</taxon>
        <taxon>Bacilli</taxon>
        <taxon>Bacillales</taxon>
        <taxon>Bacillaceae</taxon>
        <taxon>Siminovitchia</taxon>
    </lineage>
</organism>
<protein>
    <submittedName>
        <fullName evidence="4">Spore gernimation protein GerD</fullName>
    </submittedName>
</protein>
<dbReference type="NCBIfam" id="NF040801">
    <property type="entry name" value="spore_GerD"/>
    <property type="match status" value="1"/>
</dbReference>
<dbReference type="OrthoDB" id="2375836at2"/>
<feature type="domain" description="Spore germination GerD central core" evidence="3">
    <location>
        <begin position="65"/>
        <end position="178"/>
    </location>
</feature>
<proteinExistence type="predicted"/>
<accession>A0A429XUL4</accession>
<dbReference type="AlphaFoldDB" id="A0A429XUL4"/>
<dbReference type="Pfam" id="PF17898">
    <property type="entry name" value="GerD"/>
    <property type="match status" value="1"/>
</dbReference>
<feature type="compositionally biased region" description="Basic and acidic residues" evidence="1">
    <location>
        <begin position="177"/>
        <end position="192"/>
    </location>
</feature>
<dbReference type="RefSeq" id="WP_126052190.1">
    <property type="nucleotide sequence ID" value="NZ_QYTV02000011.1"/>
</dbReference>
<name>A0A429XUL4_9BACI</name>
<evidence type="ECO:0000313" key="5">
    <source>
        <dbReference type="Proteomes" id="UP000287156"/>
    </source>
</evidence>
<evidence type="ECO:0000256" key="2">
    <source>
        <dbReference type="SAM" id="SignalP"/>
    </source>
</evidence>
<dbReference type="Proteomes" id="UP000287156">
    <property type="component" value="Unassembled WGS sequence"/>
</dbReference>
<dbReference type="EMBL" id="QYTV02000011">
    <property type="protein sequence ID" value="RST71841.1"/>
    <property type="molecule type" value="Genomic_DNA"/>
</dbReference>
<reference evidence="4" key="1">
    <citation type="submission" date="2018-12" db="EMBL/GenBank/DDBJ databases">
        <authorList>
            <person name="Sun L."/>
            <person name="Chen Z."/>
        </authorList>
    </citation>
    <scope>NUCLEOTIDE SEQUENCE [LARGE SCALE GENOMIC DNA]</scope>
    <source>
        <strain evidence="4">3-2-2</strain>
    </source>
</reference>
<feature type="chain" id="PRO_5039203550" evidence="2">
    <location>
        <begin position="18"/>
        <end position="201"/>
    </location>
</feature>
<feature type="signal peptide" evidence="2">
    <location>
        <begin position="1"/>
        <end position="17"/>
    </location>
</feature>
<dbReference type="InterPro" id="IPR041262">
    <property type="entry name" value="GerD_central"/>
</dbReference>
<sequence length="201" mass="22351">MKKGIILLLLVCSVQLAACGGKALEAAPPPDYDQTKKMMVDILKTDEGKKAVKDIVADEEIKKHMVMDQAVVKETIEKTLVSEKGQEFWKKALEDPKFAESMAKSMKKQNEQLLKSLMKDPEYQGMVMDILKDPVFQKDLSEALKSKEFREQMREVVTDTLESPLYKAKIEDMLKKVASEKKGDKGGEKKQGDQGGGGGGP</sequence>
<keyword evidence="5" id="KW-1185">Reference proteome</keyword>
<keyword evidence="2" id="KW-0732">Signal</keyword>